<dbReference type="EMBL" id="JAHLKM010000007">
    <property type="protein sequence ID" value="MCQ4333302.1"/>
    <property type="molecule type" value="Genomic_DNA"/>
</dbReference>
<proteinExistence type="predicted"/>
<sequence>MVSEERIYLWTKRKFRDEGWTPLGGDPPRGTDLPRIEIKEPEVTHSLRKNANSIINDLVFCREGKIALIECKDDVRKTDYDVEKLKTLCNNGAWRISLVQALEERSQFQRQEGCLDRQGIVSGDGIVPVLSFPGTPRTDLENFVQLAFDENGEVKVNIGNRIDIVDV</sequence>
<dbReference type="RefSeq" id="WP_256029326.1">
    <property type="nucleotide sequence ID" value="NZ_JAHLKM010000007.1"/>
</dbReference>
<evidence type="ECO:0000313" key="2">
    <source>
        <dbReference type="Proteomes" id="UP001139494"/>
    </source>
</evidence>
<reference evidence="1" key="1">
    <citation type="journal article" date="2023" name="Front. Microbiol.">
        <title>Genomic-based phylogenetic and metabolic analyses of the genus Natronomonas, and description of Natronomonas aquatica sp. nov.</title>
        <authorList>
            <person name="Garcia-Roldan A."/>
            <person name="Duran-Viseras A."/>
            <person name="de la Haba R.R."/>
            <person name="Corral P."/>
            <person name="Sanchez-Porro C."/>
            <person name="Ventosa A."/>
        </authorList>
    </citation>
    <scope>NUCLEOTIDE SEQUENCE</scope>
    <source>
        <strain evidence="1">F2-12</strain>
    </source>
</reference>
<comment type="caution">
    <text evidence="1">The sequence shown here is derived from an EMBL/GenBank/DDBJ whole genome shotgun (WGS) entry which is preliminary data.</text>
</comment>
<evidence type="ECO:0000313" key="1">
    <source>
        <dbReference type="EMBL" id="MCQ4333302.1"/>
    </source>
</evidence>
<gene>
    <name evidence="1" type="ORF">KM295_07390</name>
</gene>
<keyword evidence="2" id="KW-1185">Reference proteome</keyword>
<protein>
    <submittedName>
        <fullName evidence="1">Uncharacterized protein</fullName>
    </submittedName>
</protein>
<organism evidence="1 2">
    <name type="scientific">Natronomonas aquatica</name>
    <dbReference type="NCBI Taxonomy" id="2841590"/>
    <lineage>
        <taxon>Archaea</taxon>
        <taxon>Methanobacteriati</taxon>
        <taxon>Methanobacteriota</taxon>
        <taxon>Stenosarchaea group</taxon>
        <taxon>Halobacteria</taxon>
        <taxon>Halobacteriales</taxon>
        <taxon>Natronomonadaceae</taxon>
        <taxon>Natronomonas</taxon>
    </lineage>
</organism>
<dbReference type="Proteomes" id="UP001139494">
    <property type="component" value="Unassembled WGS sequence"/>
</dbReference>
<accession>A0A9R1CSQ3</accession>
<dbReference type="AlphaFoldDB" id="A0A9R1CSQ3"/>
<name>A0A9R1CSQ3_9EURY</name>